<sequence length="133" mass="15044">MRPLILLTPQNIVSAQQDHVLSPHNDPPQPQTLPTQTSPRNLQSSQTRRNRWNMFENFCTTYLINQGNWIDKKTKEQFMVAANVIVTMTFQSVISPPGGVWQEDTKHGSHACTTYDFCEAGTAVVVMFGHQTL</sequence>
<accession>A0ACB0IL55</accession>
<comment type="caution">
    <text evidence="1">The sequence shown here is derived from an EMBL/GenBank/DDBJ whole genome shotgun (WGS) entry which is preliminary data.</text>
</comment>
<protein>
    <submittedName>
        <fullName evidence="1">Uncharacterized protein</fullName>
    </submittedName>
</protein>
<dbReference type="EMBL" id="CASHSV030000001">
    <property type="protein sequence ID" value="CAJ2632801.1"/>
    <property type="molecule type" value="Genomic_DNA"/>
</dbReference>
<name>A0ACB0IL55_TRIPR</name>
<dbReference type="Proteomes" id="UP001177021">
    <property type="component" value="Unassembled WGS sequence"/>
</dbReference>
<organism evidence="1 2">
    <name type="scientific">Trifolium pratense</name>
    <name type="common">Red clover</name>
    <dbReference type="NCBI Taxonomy" id="57577"/>
    <lineage>
        <taxon>Eukaryota</taxon>
        <taxon>Viridiplantae</taxon>
        <taxon>Streptophyta</taxon>
        <taxon>Embryophyta</taxon>
        <taxon>Tracheophyta</taxon>
        <taxon>Spermatophyta</taxon>
        <taxon>Magnoliopsida</taxon>
        <taxon>eudicotyledons</taxon>
        <taxon>Gunneridae</taxon>
        <taxon>Pentapetalae</taxon>
        <taxon>rosids</taxon>
        <taxon>fabids</taxon>
        <taxon>Fabales</taxon>
        <taxon>Fabaceae</taxon>
        <taxon>Papilionoideae</taxon>
        <taxon>50 kb inversion clade</taxon>
        <taxon>NPAAA clade</taxon>
        <taxon>Hologalegina</taxon>
        <taxon>IRL clade</taxon>
        <taxon>Trifolieae</taxon>
        <taxon>Trifolium</taxon>
    </lineage>
</organism>
<keyword evidence="2" id="KW-1185">Reference proteome</keyword>
<proteinExistence type="predicted"/>
<reference evidence="1" key="1">
    <citation type="submission" date="2023-10" db="EMBL/GenBank/DDBJ databases">
        <authorList>
            <person name="Rodriguez Cubillos JULIANA M."/>
            <person name="De Vega J."/>
        </authorList>
    </citation>
    <scope>NUCLEOTIDE SEQUENCE</scope>
</reference>
<evidence type="ECO:0000313" key="1">
    <source>
        <dbReference type="EMBL" id="CAJ2632801.1"/>
    </source>
</evidence>
<gene>
    <name evidence="1" type="ORF">MILVUS5_LOCUS4014</name>
</gene>
<evidence type="ECO:0000313" key="2">
    <source>
        <dbReference type="Proteomes" id="UP001177021"/>
    </source>
</evidence>